<accession>A0A9W6N3H5</accession>
<proteinExistence type="predicted"/>
<sequence length="394" mass="43040">MGSRAFERIELRSSFAEADAAWRELLSGGVATPYQTPDFLRAWADNVGRQEKVELALAIARRADGRAVALLPLGVSRRFGLRVASYLGGTHVNYNLPVFARDAAEAFTPAEAARLLREVAAAARIDLFALSNQPERWRDAPNPLAGLPHQPSPDFAYSGRLEASVEAHLKRYVSAKTRSAQRRKLRRFEERGEVRIYRAETEADRAHVLDAYFAQKAQRLAARGIDNVFAEPGVEDFIRTAAGLRDAPASIDLYGFDLDGQTIATFGVIADRDRMCGMFNSITSCDLARYSPGELLLTFMVEDAIGRGMSEFDLGVGAAAYKALFCPDVDPLFDTILGVSPLGRAGAGVYAAKRAAKAWVKSNPAVYAFATRIRKLRAKNVEAEPDAAPDKPDA</sequence>
<dbReference type="InterPro" id="IPR038740">
    <property type="entry name" value="BioF2-like_GNAT_dom"/>
</dbReference>
<keyword evidence="3" id="KW-1185">Reference proteome</keyword>
<evidence type="ECO:0000259" key="1">
    <source>
        <dbReference type="Pfam" id="PF13480"/>
    </source>
</evidence>
<evidence type="ECO:0000313" key="3">
    <source>
        <dbReference type="Proteomes" id="UP001143364"/>
    </source>
</evidence>
<dbReference type="Pfam" id="PF13480">
    <property type="entry name" value="Acetyltransf_6"/>
    <property type="match status" value="1"/>
</dbReference>
<dbReference type="SUPFAM" id="SSF55729">
    <property type="entry name" value="Acyl-CoA N-acyltransferases (Nat)"/>
    <property type="match status" value="1"/>
</dbReference>
<dbReference type="InterPro" id="IPR016181">
    <property type="entry name" value="Acyl_CoA_acyltransferase"/>
</dbReference>
<evidence type="ECO:0000313" key="2">
    <source>
        <dbReference type="EMBL" id="GLK76077.1"/>
    </source>
</evidence>
<comment type="caution">
    <text evidence="2">The sequence shown here is derived from an EMBL/GenBank/DDBJ whole genome shotgun (WGS) entry which is preliminary data.</text>
</comment>
<reference evidence="2" key="2">
    <citation type="submission" date="2023-01" db="EMBL/GenBank/DDBJ databases">
        <authorList>
            <person name="Sun Q."/>
            <person name="Evtushenko L."/>
        </authorList>
    </citation>
    <scope>NUCLEOTIDE SEQUENCE</scope>
    <source>
        <strain evidence="2">VKM B-2555</strain>
    </source>
</reference>
<dbReference type="EMBL" id="BSFK01000005">
    <property type="protein sequence ID" value="GLK76077.1"/>
    <property type="molecule type" value="Genomic_DNA"/>
</dbReference>
<gene>
    <name evidence="2" type="ORF">GCM10008171_13310</name>
</gene>
<organism evidence="2 3">
    <name type="scientific">Methylopila jiangsuensis</name>
    <dbReference type="NCBI Taxonomy" id="586230"/>
    <lineage>
        <taxon>Bacteria</taxon>
        <taxon>Pseudomonadati</taxon>
        <taxon>Pseudomonadota</taxon>
        <taxon>Alphaproteobacteria</taxon>
        <taxon>Hyphomicrobiales</taxon>
        <taxon>Methylopilaceae</taxon>
        <taxon>Methylopila</taxon>
    </lineage>
</organism>
<dbReference type="Gene3D" id="3.40.630.30">
    <property type="match status" value="1"/>
</dbReference>
<feature type="domain" description="BioF2-like acetyltransferase" evidence="1">
    <location>
        <begin position="175"/>
        <end position="322"/>
    </location>
</feature>
<name>A0A9W6N3H5_9HYPH</name>
<reference evidence="2" key="1">
    <citation type="journal article" date="2014" name="Int. J. Syst. Evol. Microbiol.">
        <title>Complete genome sequence of Corynebacterium casei LMG S-19264T (=DSM 44701T), isolated from a smear-ripened cheese.</title>
        <authorList>
            <consortium name="US DOE Joint Genome Institute (JGI-PGF)"/>
            <person name="Walter F."/>
            <person name="Albersmeier A."/>
            <person name="Kalinowski J."/>
            <person name="Ruckert C."/>
        </authorList>
    </citation>
    <scope>NUCLEOTIDE SEQUENCE</scope>
    <source>
        <strain evidence="2">VKM B-2555</strain>
    </source>
</reference>
<dbReference type="Proteomes" id="UP001143364">
    <property type="component" value="Unassembled WGS sequence"/>
</dbReference>
<dbReference type="AlphaFoldDB" id="A0A9W6N3H5"/>
<protein>
    <recommendedName>
        <fullName evidence="1">BioF2-like acetyltransferase domain-containing protein</fullName>
    </recommendedName>
</protein>